<evidence type="ECO:0000256" key="1">
    <source>
        <dbReference type="SAM" id="Phobius"/>
    </source>
</evidence>
<evidence type="ECO:0008006" key="4">
    <source>
        <dbReference type="Google" id="ProtNLM"/>
    </source>
</evidence>
<comment type="caution">
    <text evidence="2">The sequence shown here is derived from an EMBL/GenBank/DDBJ whole genome shotgun (WGS) entry which is preliminary data.</text>
</comment>
<dbReference type="Proteomes" id="UP000016569">
    <property type="component" value="Unassembled WGS sequence"/>
</dbReference>
<keyword evidence="1" id="KW-0472">Membrane</keyword>
<accession>A0A8E0NCX4</accession>
<evidence type="ECO:0000313" key="2">
    <source>
        <dbReference type="EMBL" id="GAD60093.1"/>
    </source>
</evidence>
<keyword evidence="1" id="KW-0812">Transmembrane</keyword>
<dbReference type="AlphaFoldDB" id="A0A8E0NCX4"/>
<gene>
    <name evidence="2" type="ORF">MBEBAB_2343</name>
</gene>
<proteinExistence type="predicted"/>
<sequence>MWYFAWILGLGLAVAFGILNGLWHEFRLFDEGDAGLSAPDPDDAEVGH</sequence>
<keyword evidence="1" id="KW-1133">Transmembrane helix</keyword>
<name>A0A8E0NCX4_9CAUL</name>
<reference evidence="3" key="1">
    <citation type="journal article" date="2013" name="Genome Announc.">
        <title>Draft Genome Sequence of the Dimorphic Prosthecate Bacterium Brevundimonas abyssalis TAR-001T.</title>
        <authorList>
            <person name="Tsubouchi T."/>
            <person name="Nishi S."/>
            <person name="Usui K."/>
            <person name="Shimane Y."/>
            <person name="Takaki Y."/>
            <person name="Maruyama T."/>
            <person name="Hatada Y."/>
        </authorList>
    </citation>
    <scope>NUCLEOTIDE SEQUENCE [LARGE SCALE GENOMIC DNA]</scope>
    <source>
        <strain evidence="3">TAR-001</strain>
    </source>
</reference>
<dbReference type="EMBL" id="BATC01000052">
    <property type="protein sequence ID" value="GAD60093.1"/>
    <property type="molecule type" value="Genomic_DNA"/>
</dbReference>
<dbReference type="OrthoDB" id="9806372at2"/>
<dbReference type="NCBIfam" id="TIGR02106">
    <property type="entry name" value="cyd_oper_ybgT"/>
    <property type="match status" value="1"/>
</dbReference>
<dbReference type="RefSeq" id="WP_021698187.1">
    <property type="nucleotide sequence ID" value="NZ_BATC01000052.1"/>
</dbReference>
<dbReference type="InterPro" id="IPR012994">
    <property type="entry name" value="YbgT_YccB"/>
</dbReference>
<keyword evidence="3" id="KW-1185">Reference proteome</keyword>
<organism evidence="2 3">
    <name type="scientific">Brevundimonas abyssalis TAR-001</name>
    <dbReference type="NCBI Taxonomy" id="1391729"/>
    <lineage>
        <taxon>Bacteria</taxon>
        <taxon>Pseudomonadati</taxon>
        <taxon>Pseudomonadota</taxon>
        <taxon>Alphaproteobacteria</taxon>
        <taxon>Caulobacterales</taxon>
        <taxon>Caulobacteraceae</taxon>
        <taxon>Brevundimonas</taxon>
    </lineage>
</organism>
<feature type="transmembrane region" description="Helical" evidence="1">
    <location>
        <begin position="6"/>
        <end position="23"/>
    </location>
</feature>
<protein>
    <recommendedName>
        <fullName evidence="4">Cyd operon protein YbgT</fullName>
    </recommendedName>
</protein>
<evidence type="ECO:0000313" key="3">
    <source>
        <dbReference type="Proteomes" id="UP000016569"/>
    </source>
</evidence>
<dbReference type="Pfam" id="PF08173">
    <property type="entry name" value="YbgT_YccB"/>
    <property type="match status" value="1"/>
</dbReference>
<dbReference type="InterPro" id="IPR011724">
    <property type="entry name" value="Cyd_oper_YbgT"/>
</dbReference>